<keyword evidence="2" id="KW-1185">Reference proteome</keyword>
<accession>A0AAV0Y3L5</accession>
<name>A0AAV0Y3L5_9HEMI</name>
<dbReference type="AlphaFoldDB" id="A0AAV0Y3L5"/>
<evidence type="ECO:0000313" key="2">
    <source>
        <dbReference type="Proteomes" id="UP001160148"/>
    </source>
</evidence>
<protein>
    <submittedName>
        <fullName evidence="1">Uncharacterized protein</fullName>
    </submittedName>
</protein>
<evidence type="ECO:0000313" key="1">
    <source>
        <dbReference type="EMBL" id="CAI6374747.1"/>
    </source>
</evidence>
<reference evidence="1 2" key="1">
    <citation type="submission" date="2023-01" db="EMBL/GenBank/DDBJ databases">
        <authorList>
            <person name="Whitehead M."/>
        </authorList>
    </citation>
    <scope>NUCLEOTIDE SEQUENCE [LARGE SCALE GENOMIC DNA]</scope>
</reference>
<organism evidence="1 2">
    <name type="scientific">Macrosiphum euphorbiae</name>
    <name type="common">potato aphid</name>
    <dbReference type="NCBI Taxonomy" id="13131"/>
    <lineage>
        <taxon>Eukaryota</taxon>
        <taxon>Metazoa</taxon>
        <taxon>Ecdysozoa</taxon>
        <taxon>Arthropoda</taxon>
        <taxon>Hexapoda</taxon>
        <taxon>Insecta</taxon>
        <taxon>Pterygota</taxon>
        <taxon>Neoptera</taxon>
        <taxon>Paraneoptera</taxon>
        <taxon>Hemiptera</taxon>
        <taxon>Sternorrhyncha</taxon>
        <taxon>Aphidomorpha</taxon>
        <taxon>Aphidoidea</taxon>
        <taxon>Aphididae</taxon>
        <taxon>Macrosiphini</taxon>
        <taxon>Macrosiphum</taxon>
    </lineage>
</organism>
<dbReference type="EMBL" id="CARXXK010001250">
    <property type="protein sequence ID" value="CAI6374747.1"/>
    <property type="molecule type" value="Genomic_DNA"/>
</dbReference>
<dbReference type="Proteomes" id="UP001160148">
    <property type="component" value="Unassembled WGS sequence"/>
</dbReference>
<sequence length="133" mass="15375">MFPKLVNTGHGQKIKTSEIKISSFFKNSPTITLQFSYSLGSQKKHVTIKQPKQRRRSKENNYQTLELQSAFNSKLPISEAKYNDLLKLCSSGVIPNRYHKEFKSLKKKETVEDVLGETNEEDNIILEIHPTEY</sequence>
<proteinExistence type="predicted"/>
<gene>
    <name evidence="1" type="ORF">MEUPH1_LOCUS28340</name>
</gene>
<comment type="caution">
    <text evidence="1">The sequence shown here is derived from an EMBL/GenBank/DDBJ whole genome shotgun (WGS) entry which is preliminary data.</text>
</comment>